<reference evidence="4 5" key="1">
    <citation type="submission" date="2017-07" db="EMBL/GenBank/DDBJ databases">
        <title>Sandarakinorhabdus cyanobacteriorum sp. nov., a novel bacterium isolated from cyanobacterial aggregates in a eutrophic lake.</title>
        <authorList>
            <person name="Cai H."/>
        </authorList>
    </citation>
    <scope>NUCLEOTIDE SEQUENCE [LARGE SCALE GENOMIC DNA]</scope>
    <source>
        <strain evidence="4 5">TH057</strain>
    </source>
</reference>
<proteinExistence type="inferred from homology"/>
<evidence type="ECO:0000256" key="1">
    <source>
        <dbReference type="ARBA" id="ARBA00006295"/>
    </source>
</evidence>
<evidence type="ECO:0000256" key="2">
    <source>
        <dbReference type="SAM" id="MobiDB-lite"/>
    </source>
</evidence>
<dbReference type="SUPFAM" id="SSF110849">
    <property type="entry name" value="ParB/Sulfiredoxin"/>
    <property type="match status" value="1"/>
</dbReference>
<dbReference type="Proteomes" id="UP000216991">
    <property type="component" value="Unassembled WGS sequence"/>
</dbReference>
<keyword evidence="5" id="KW-1185">Reference proteome</keyword>
<evidence type="ECO:0000313" key="4">
    <source>
        <dbReference type="EMBL" id="OYQ37927.1"/>
    </source>
</evidence>
<feature type="region of interest" description="Disordered" evidence="2">
    <location>
        <begin position="255"/>
        <end position="276"/>
    </location>
</feature>
<feature type="domain" description="ParB-like N-terminal" evidence="3">
    <location>
        <begin position="31"/>
        <end position="132"/>
    </location>
</feature>
<comment type="similarity">
    <text evidence="1">Belongs to the ParB family.</text>
</comment>
<dbReference type="SUPFAM" id="SSF109709">
    <property type="entry name" value="KorB DNA-binding domain-like"/>
    <property type="match status" value="1"/>
</dbReference>
<dbReference type="SMART" id="SM00470">
    <property type="entry name" value="ParB"/>
    <property type="match status" value="1"/>
</dbReference>
<dbReference type="GO" id="GO:0003677">
    <property type="term" value="F:DNA binding"/>
    <property type="evidence" value="ECO:0007669"/>
    <property type="project" value="InterPro"/>
</dbReference>
<dbReference type="InterPro" id="IPR036086">
    <property type="entry name" value="ParB/Sulfiredoxin_sf"/>
</dbReference>
<dbReference type="InterPro" id="IPR003115">
    <property type="entry name" value="ParB_N"/>
</dbReference>
<dbReference type="PANTHER" id="PTHR33375:SF1">
    <property type="entry name" value="CHROMOSOME-PARTITIONING PROTEIN PARB-RELATED"/>
    <property type="match status" value="1"/>
</dbReference>
<protein>
    <recommendedName>
        <fullName evidence="3">ParB-like N-terminal domain-containing protein</fullName>
    </recommendedName>
</protein>
<dbReference type="Gene3D" id="1.10.10.2830">
    <property type="match status" value="1"/>
</dbReference>
<name>A0A255Z8P8_9SPHN</name>
<evidence type="ECO:0000313" key="5">
    <source>
        <dbReference type="Proteomes" id="UP000216991"/>
    </source>
</evidence>
<dbReference type="AlphaFoldDB" id="A0A255Z8P8"/>
<dbReference type="Pfam" id="PF18090">
    <property type="entry name" value="SoPB_HTH"/>
    <property type="match status" value="1"/>
</dbReference>
<comment type="caution">
    <text evidence="4">The sequence shown here is derived from an EMBL/GenBank/DDBJ whole genome shotgun (WGS) entry which is preliminary data.</text>
</comment>
<dbReference type="NCBIfam" id="TIGR00180">
    <property type="entry name" value="parB_part"/>
    <property type="match status" value="1"/>
</dbReference>
<accession>A0A255Z8P8</accession>
<evidence type="ECO:0000259" key="3">
    <source>
        <dbReference type="SMART" id="SM00470"/>
    </source>
</evidence>
<dbReference type="InterPro" id="IPR040873">
    <property type="entry name" value="SoPB_HTH"/>
</dbReference>
<feature type="compositionally biased region" description="Polar residues" evidence="2">
    <location>
        <begin position="256"/>
        <end position="273"/>
    </location>
</feature>
<dbReference type="InterPro" id="IPR050336">
    <property type="entry name" value="Chromosome_partition/occlusion"/>
</dbReference>
<organism evidence="4 5">
    <name type="scientific">Sandarakinorhabdus cyanobacteriorum</name>
    <dbReference type="NCBI Taxonomy" id="1981098"/>
    <lineage>
        <taxon>Bacteria</taxon>
        <taxon>Pseudomonadati</taxon>
        <taxon>Pseudomonadota</taxon>
        <taxon>Alphaproteobacteria</taxon>
        <taxon>Sphingomonadales</taxon>
        <taxon>Sphingosinicellaceae</taxon>
        <taxon>Sandarakinorhabdus</taxon>
    </lineage>
</organism>
<dbReference type="PANTHER" id="PTHR33375">
    <property type="entry name" value="CHROMOSOME-PARTITIONING PROTEIN PARB-RELATED"/>
    <property type="match status" value="1"/>
</dbReference>
<dbReference type="EMBL" id="NOXT01000015">
    <property type="protein sequence ID" value="OYQ37927.1"/>
    <property type="molecule type" value="Genomic_DNA"/>
</dbReference>
<dbReference type="GO" id="GO:0005694">
    <property type="term" value="C:chromosome"/>
    <property type="evidence" value="ECO:0007669"/>
    <property type="project" value="TreeGrafter"/>
</dbReference>
<gene>
    <name evidence="4" type="ORF">CHU93_00220</name>
</gene>
<dbReference type="GO" id="GO:0007059">
    <property type="term" value="P:chromosome segregation"/>
    <property type="evidence" value="ECO:0007669"/>
    <property type="project" value="TreeGrafter"/>
</dbReference>
<dbReference type="OrthoDB" id="7190674at2"/>
<dbReference type="InterPro" id="IPR004437">
    <property type="entry name" value="ParB/RepB/Spo0J"/>
</dbReference>
<sequence length="324" mass="35893">MKPAGNISVLPVPAAPSDRFQAAEDFTASHLALDPARVRVWPGNARRYDRLNATNCRELIDSMIDAGGQQVPAILRRTDGHPDFDFEVIAGVRRHFAVSWLKAHGHTHFQFLGVVHELTDEQAFFIADLENRTRKDVSDIERARSYRAALDSHYHGSQSRMAARLRISKGWLSKMLTVADVPDTILEAFENVEKVSLAGLYPVARLLYDPATARAVVEEAARIATENGNRSWDKAKPIPEPEVIRRLKSVALGRSPSLQQKAPESSSFPTQSIGLEVQSPDGHSIVTVIDVDVRGITLRLHNQPGVQHEDVLLAVAKVMEQLGR</sequence>